<keyword evidence="2" id="KW-0805">Transcription regulation</keyword>
<name>A0A158HTY6_9BURK</name>
<evidence type="ECO:0000256" key="1">
    <source>
        <dbReference type="ARBA" id="ARBA00009437"/>
    </source>
</evidence>
<evidence type="ECO:0000313" key="6">
    <source>
        <dbReference type="EMBL" id="SAL47543.1"/>
    </source>
</evidence>
<dbReference type="Proteomes" id="UP000054770">
    <property type="component" value="Unassembled WGS sequence"/>
</dbReference>
<evidence type="ECO:0000256" key="4">
    <source>
        <dbReference type="ARBA" id="ARBA00023163"/>
    </source>
</evidence>
<protein>
    <submittedName>
        <fullName evidence="6">LysR family transcriptional regulator</fullName>
    </submittedName>
</protein>
<accession>A0A158HTY6</accession>
<dbReference type="GO" id="GO:0003700">
    <property type="term" value="F:DNA-binding transcription factor activity"/>
    <property type="evidence" value="ECO:0007669"/>
    <property type="project" value="InterPro"/>
</dbReference>
<comment type="similarity">
    <text evidence="1">Belongs to the LysR transcriptional regulatory family.</text>
</comment>
<dbReference type="InterPro" id="IPR036388">
    <property type="entry name" value="WH-like_DNA-bd_sf"/>
</dbReference>
<feature type="domain" description="HTH lysR-type" evidence="5">
    <location>
        <begin position="11"/>
        <end position="62"/>
    </location>
</feature>
<evidence type="ECO:0000256" key="2">
    <source>
        <dbReference type="ARBA" id="ARBA00023015"/>
    </source>
</evidence>
<evidence type="ECO:0000256" key="3">
    <source>
        <dbReference type="ARBA" id="ARBA00023125"/>
    </source>
</evidence>
<proteinExistence type="inferred from homology"/>
<dbReference type="InterPro" id="IPR000847">
    <property type="entry name" value="LysR_HTH_N"/>
</dbReference>
<dbReference type="InterPro" id="IPR058163">
    <property type="entry name" value="LysR-type_TF_proteobact-type"/>
</dbReference>
<dbReference type="SUPFAM" id="SSF53850">
    <property type="entry name" value="Periplasmic binding protein-like II"/>
    <property type="match status" value="1"/>
</dbReference>
<dbReference type="SUPFAM" id="SSF46785">
    <property type="entry name" value="Winged helix' DNA-binding domain"/>
    <property type="match status" value="1"/>
</dbReference>
<dbReference type="Gene3D" id="3.40.190.290">
    <property type="match status" value="1"/>
</dbReference>
<dbReference type="GO" id="GO:0006351">
    <property type="term" value="P:DNA-templated transcription"/>
    <property type="evidence" value="ECO:0007669"/>
    <property type="project" value="TreeGrafter"/>
</dbReference>
<dbReference type="InterPro" id="IPR005119">
    <property type="entry name" value="LysR_subst-bd"/>
</dbReference>
<organism evidence="6 7">
    <name type="scientific">Caballeronia choica</name>
    <dbReference type="NCBI Taxonomy" id="326476"/>
    <lineage>
        <taxon>Bacteria</taxon>
        <taxon>Pseudomonadati</taxon>
        <taxon>Pseudomonadota</taxon>
        <taxon>Betaproteobacteria</taxon>
        <taxon>Burkholderiales</taxon>
        <taxon>Burkholderiaceae</taxon>
        <taxon>Caballeronia</taxon>
    </lineage>
</organism>
<evidence type="ECO:0000259" key="5">
    <source>
        <dbReference type="PROSITE" id="PS50931"/>
    </source>
</evidence>
<dbReference type="Gene3D" id="1.10.10.10">
    <property type="entry name" value="Winged helix-like DNA-binding domain superfamily/Winged helix DNA-binding domain"/>
    <property type="match status" value="1"/>
</dbReference>
<gene>
    <name evidence="6" type="ORF">AWB68_02308</name>
</gene>
<dbReference type="PANTHER" id="PTHR30537">
    <property type="entry name" value="HTH-TYPE TRANSCRIPTIONAL REGULATOR"/>
    <property type="match status" value="1"/>
</dbReference>
<keyword evidence="7" id="KW-1185">Reference proteome</keyword>
<dbReference type="PRINTS" id="PR00039">
    <property type="entry name" value="HTHLYSR"/>
</dbReference>
<keyword evidence="4" id="KW-0804">Transcription</keyword>
<dbReference type="Pfam" id="PF00126">
    <property type="entry name" value="HTH_1"/>
    <property type="match status" value="1"/>
</dbReference>
<dbReference type="PROSITE" id="PS50931">
    <property type="entry name" value="HTH_LYSR"/>
    <property type="match status" value="1"/>
</dbReference>
<dbReference type="PANTHER" id="PTHR30537:SF3">
    <property type="entry name" value="TRANSCRIPTIONAL REGULATORY PROTEIN"/>
    <property type="match status" value="1"/>
</dbReference>
<sequence>MASNIGWELYRSFLSVLKEGSLSGAARALGITQPTVGRHIAALEQALGVALFTRSQVGLNPTEAALGLRTYAETMESTAASLERAATAHGEGVRGAVRVSASEVVGVEVLPPIIGQLRRDHPELKVELVLSNRIQDLLRREADIAVRMMRPGQEQLVARRVGGIEVGLHARNDYLARQGTPRRASELAGHSLIGYDQPSAFVRAASRSLQGFNRQAFSICTDSDLAQLALIRSGAGIGFCQAALAERDDSLTRVLPAEFSLQLDTWVTMHEDLRTSPRCRVTFDALFEGLERYIR</sequence>
<keyword evidence="3" id="KW-0238">DNA-binding</keyword>
<comment type="caution">
    <text evidence="6">The sequence shown here is derived from an EMBL/GenBank/DDBJ whole genome shotgun (WGS) entry which is preliminary data.</text>
</comment>
<dbReference type="EMBL" id="FCON02000019">
    <property type="protein sequence ID" value="SAL47543.1"/>
    <property type="molecule type" value="Genomic_DNA"/>
</dbReference>
<dbReference type="InterPro" id="IPR036390">
    <property type="entry name" value="WH_DNA-bd_sf"/>
</dbReference>
<dbReference type="GO" id="GO:0043565">
    <property type="term" value="F:sequence-specific DNA binding"/>
    <property type="evidence" value="ECO:0007669"/>
    <property type="project" value="TreeGrafter"/>
</dbReference>
<dbReference type="OrthoDB" id="9072091at2"/>
<reference evidence="6" key="1">
    <citation type="submission" date="2016-01" db="EMBL/GenBank/DDBJ databases">
        <authorList>
            <person name="Peeters C."/>
        </authorList>
    </citation>
    <scope>NUCLEOTIDE SEQUENCE [LARGE SCALE GENOMIC DNA]</scope>
    <source>
        <strain evidence="6">LMG 22940</strain>
    </source>
</reference>
<evidence type="ECO:0000313" key="7">
    <source>
        <dbReference type="Proteomes" id="UP000054770"/>
    </source>
</evidence>
<dbReference type="RefSeq" id="WP_087644471.1">
    <property type="nucleotide sequence ID" value="NZ_FCON02000019.1"/>
</dbReference>
<dbReference type="Pfam" id="PF03466">
    <property type="entry name" value="LysR_substrate"/>
    <property type="match status" value="1"/>
</dbReference>
<dbReference type="AlphaFoldDB" id="A0A158HTY6"/>